<sequence>MNAPQAFTNADWATLNQAWLTQALAQLRERLEQALTAGADWRNPPAEPLPPATAGFCPALLNISQRFGLSGFETQLLLLLAGVHLDQRLRTLLGRLFPPSTALCFSQAMSVLPEPHWDALSNQAPLRNRLLIEAGSALLDSPLQMPERLLHHIAGVKARETLLDGIVSVLAAPATAPAPLPELQQALREASQERSGPQLICLQAPVGHEEALLATCRQALAPRGLLLLNAQALPEGPAELLRCARLLDREALLTGFWPLLRAGENEPRLARLIEHLHSSALLLGAPPSGLLQATPHRLLQLQATAESCRRAAEAALRACGDELPDLRAELGRAARQFSLAPNAIVELSRQLKQTPAAERPAQVWPAAAQAARARLAGLAQLATRIETKQGFAGLVLPPAQMQALRDMAGQLRQARTVFEDWGFGAGSSRGQGLCALFAGDSGTGKTLAAEAIAHELGLDLYRIDLALMVSKYIGETEKNLKQLFDAAEAGGALLLFDEADALFGKRSEVKDSHDRHANLEVAYLLQRIESYRGMAILTSNMKSALDRAFLRRIPFIVNFPFPDAAARALIWQRQFPANAPLGEIDIATLARLDLSGGHIRNVVLAAAFRAAELGQPIHQALLLQAARGEYAKLDRPPGLACREEAA</sequence>
<organism evidence="2 3">
    <name type="scientific">Roseateles oligotrophus</name>
    <dbReference type="NCBI Taxonomy" id="1769250"/>
    <lineage>
        <taxon>Bacteria</taxon>
        <taxon>Pseudomonadati</taxon>
        <taxon>Pseudomonadota</taxon>
        <taxon>Betaproteobacteria</taxon>
        <taxon>Burkholderiales</taxon>
        <taxon>Sphaerotilaceae</taxon>
        <taxon>Roseateles</taxon>
    </lineage>
</organism>
<dbReference type="InterPro" id="IPR027417">
    <property type="entry name" value="P-loop_NTPase"/>
</dbReference>
<evidence type="ECO:0000313" key="2">
    <source>
        <dbReference type="EMBL" id="MBB4842922.1"/>
    </source>
</evidence>
<evidence type="ECO:0000313" key="3">
    <source>
        <dbReference type="Proteomes" id="UP000562027"/>
    </source>
</evidence>
<dbReference type="SMART" id="SM00382">
    <property type="entry name" value="AAA"/>
    <property type="match status" value="1"/>
</dbReference>
<dbReference type="PANTHER" id="PTHR46411">
    <property type="entry name" value="FAMILY ATPASE, PUTATIVE-RELATED"/>
    <property type="match status" value="1"/>
</dbReference>
<dbReference type="Proteomes" id="UP000562027">
    <property type="component" value="Unassembled WGS sequence"/>
</dbReference>
<evidence type="ECO:0000259" key="1">
    <source>
        <dbReference type="SMART" id="SM00382"/>
    </source>
</evidence>
<dbReference type="InterPro" id="IPR003959">
    <property type="entry name" value="ATPase_AAA_core"/>
</dbReference>
<dbReference type="InterPro" id="IPR003593">
    <property type="entry name" value="AAA+_ATPase"/>
</dbReference>
<dbReference type="SUPFAM" id="SSF52540">
    <property type="entry name" value="P-loop containing nucleoside triphosphate hydrolases"/>
    <property type="match status" value="1"/>
</dbReference>
<dbReference type="RefSeq" id="WP_184297658.1">
    <property type="nucleotide sequence ID" value="NZ_JACHLP010000002.1"/>
</dbReference>
<dbReference type="Pfam" id="PF00004">
    <property type="entry name" value="AAA"/>
    <property type="match status" value="1"/>
</dbReference>
<dbReference type="AlphaFoldDB" id="A0A840L8C5"/>
<dbReference type="GO" id="GO:0005524">
    <property type="term" value="F:ATP binding"/>
    <property type="evidence" value="ECO:0007669"/>
    <property type="project" value="InterPro"/>
</dbReference>
<protein>
    <recommendedName>
        <fullName evidence="1">AAA+ ATPase domain-containing protein</fullName>
    </recommendedName>
</protein>
<feature type="domain" description="AAA+ ATPase" evidence="1">
    <location>
        <begin position="431"/>
        <end position="563"/>
    </location>
</feature>
<name>A0A840L8C5_9BURK</name>
<gene>
    <name evidence="2" type="ORF">HNP55_001437</name>
</gene>
<dbReference type="Gene3D" id="3.40.50.300">
    <property type="entry name" value="P-loop containing nucleotide triphosphate hydrolases"/>
    <property type="match status" value="1"/>
</dbReference>
<keyword evidence="3" id="KW-1185">Reference proteome</keyword>
<proteinExistence type="predicted"/>
<dbReference type="EMBL" id="JACHLP010000002">
    <property type="protein sequence ID" value="MBB4842922.1"/>
    <property type="molecule type" value="Genomic_DNA"/>
</dbReference>
<dbReference type="CDD" id="cd19481">
    <property type="entry name" value="RecA-like_protease"/>
    <property type="match status" value="1"/>
</dbReference>
<comment type="caution">
    <text evidence="2">The sequence shown here is derived from an EMBL/GenBank/DDBJ whole genome shotgun (WGS) entry which is preliminary data.</text>
</comment>
<reference evidence="2 3" key="1">
    <citation type="submission" date="2020-08" db="EMBL/GenBank/DDBJ databases">
        <title>Functional genomics of gut bacteria from endangered species of beetles.</title>
        <authorList>
            <person name="Carlos-Shanley C."/>
        </authorList>
    </citation>
    <scope>NUCLEOTIDE SEQUENCE [LARGE SCALE GENOMIC DNA]</scope>
    <source>
        <strain evidence="2 3">S00239</strain>
    </source>
</reference>
<dbReference type="GO" id="GO:0016887">
    <property type="term" value="F:ATP hydrolysis activity"/>
    <property type="evidence" value="ECO:0007669"/>
    <property type="project" value="InterPro"/>
</dbReference>
<dbReference type="InterPro" id="IPR054472">
    <property type="entry name" value="WHD"/>
</dbReference>
<accession>A0A840L8C5</accession>
<dbReference type="Pfam" id="PF22977">
    <property type="entry name" value="WHD"/>
    <property type="match status" value="1"/>
</dbReference>
<dbReference type="PANTHER" id="PTHR46411:SF3">
    <property type="entry name" value="AAA+ ATPASE DOMAIN-CONTAINING PROTEIN"/>
    <property type="match status" value="1"/>
</dbReference>